<accession>A0A7R9DG08</accession>
<proteinExistence type="predicted"/>
<dbReference type="EMBL" id="OD007505">
    <property type="protein sequence ID" value="CAD7414051.1"/>
    <property type="molecule type" value="Genomic_DNA"/>
</dbReference>
<gene>
    <name evidence="2" type="ORF">TPSB3V08_LOCUS9420</name>
</gene>
<feature type="region of interest" description="Disordered" evidence="1">
    <location>
        <begin position="106"/>
        <end position="142"/>
    </location>
</feature>
<feature type="compositionally biased region" description="Polar residues" evidence="1">
    <location>
        <begin position="133"/>
        <end position="142"/>
    </location>
</feature>
<evidence type="ECO:0000313" key="2">
    <source>
        <dbReference type="EMBL" id="CAD7414051.1"/>
    </source>
</evidence>
<name>A0A7R9DG08_TIMPO</name>
<protein>
    <submittedName>
        <fullName evidence="2">Uncharacterized protein</fullName>
    </submittedName>
</protein>
<reference evidence="2" key="1">
    <citation type="submission" date="2020-11" db="EMBL/GenBank/DDBJ databases">
        <authorList>
            <person name="Tran Van P."/>
        </authorList>
    </citation>
    <scope>NUCLEOTIDE SEQUENCE</scope>
</reference>
<sequence>MTQFSSQNNILKEEEYQEIIDDMSVVRTPCSWSIRNSTRDYSLSIRNHVTVLTNELVRDFIQSKNSKENSLQHGAWVKQGREVMGEEFFTLFDQPPMPSLKIVALTRQGPHDNKSLPPQGSQEGKNLLPKGLQESQRVIIQE</sequence>
<dbReference type="AlphaFoldDB" id="A0A7R9DG08"/>
<evidence type="ECO:0000256" key="1">
    <source>
        <dbReference type="SAM" id="MobiDB-lite"/>
    </source>
</evidence>
<organism evidence="2">
    <name type="scientific">Timema poppense</name>
    <name type="common">Walking stick</name>
    <dbReference type="NCBI Taxonomy" id="170557"/>
    <lineage>
        <taxon>Eukaryota</taxon>
        <taxon>Metazoa</taxon>
        <taxon>Ecdysozoa</taxon>
        <taxon>Arthropoda</taxon>
        <taxon>Hexapoda</taxon>
        <taxon>Insecta</taxon>
        <taxon>Pterygota</taxon>
        <taxon>Neoptera</taxon>
        <taxon>Polyneoptera</taxon>
        <taxon>Phasmatodea</taxon>
        <taxon>Timematodea</taxon>
        <taxon>Timematoidea</taxon>
        <taxon>Timematidae</taxon>
        <taxon>Timema</taxon>
    </lineage>
</organism>